<reference evidence="2 3" key="1">
    <citation type="submission" date="2024-03" db="EMBL/GenBank/DDBJ databases">
        <authorList>
            <person name="Martinez-Hernandez J."/>
        </authorList>
    </citation>
    <scope>NUCLEOTIDE SEQUENCE [LARGE SCALE GENOMIC DNA]</scope>
</reference>
<name>A0AAV1XPG7_LUPLU</name>
<sequence length="199" mass="22890">MYKSCLRGPHPCVQGELTKVGLLSVENRLLHYLVVYILVQINTNHDQPTINDFKFMFAIKEEIAVNWHVEILKVMNGISWSSSRVLAYGIFISRVIDYLEIYTSDTNVIVTNSIEHLVGDNMIHKMGIYKYGNGWMYQEDYNTIVDLDLSDEEELASANEQNPERPQVEADNVPQVPSFGLGHWDAIEKWLNSRIDGHF</sequence>
<protein>
    <submittedName>
        <fullName evidence="2">Uncharacterized protein</fullName>
    </submittedName>
</protein>
<evidence type="ECO:0000313" key="3">
    <source>
        <dbReference type="Proteomes" id="UP001497480"/>
    </source>
</evidence>
<dbReference type="AlphaFoldDB" id="A0AAV1XPG7"/>
<evidence type="ECO:0000256" key="1">
    <source>
        <dbReference type="SAM" id="MobiDB-lite"/>
    </source>
</evidence>
<proteinExistence type="predicted"/>
<evidence type="ECO:0000313" key="2">
    <source>
        <dbReference type="EMBL" id="CAL0322753.1"/>
    </source>
</evidence>
<comment type="caution">
    <text evidence="2">The sequence shown here is derived from an EMBL/GenBank/DDBJ whole genome shotgun (WGS) entry which is preliminary data.</text>
</comment>
<feature type="region of interest" description="Disordered" evidence="1">
    <location>
        <begin position="155"/>
        <end position="175"/>
    </location>
</feature>
<gene>
    <name evidence="2" type="ORF">LLUT_LOCUS23813</name>
</gene>
<accession>A0AAV1XPG7</accession>
<organism evidence="2 3">
    <name type="scientific">Lupinus luteus</name>
    <name type="common">European yellow lupine</name>
    <dbReference type="NCBI Taxonomy" id="3873"/>
    <lineage>
        <taxon>Eukaryota</taxon>
        <taxon>Viridiplantae</taxon>
        <taxon>Streptophyta</taxon>
        <taxon>Embryophyta</taxon>
        <taxon>Tracheophyta</taxon>
        <taxon>Spermatophyta</taxon>
        <taxon>Magnoliopsida</taxon>
        <taxon>eudicotyledons</taxon>
        <taxon>Gunneridae</taxon>
        <taxon>Pentapetalae</taxon>
        <taxon>rosids</taxon>
        <taxon>fabids</taxon>
        <taxon>Fabales</taxon>
        <taxon>Fabaceae</taxon>
        <taxon>Papilionoideae</taxon>
        <taxon>50 kb inversion clade</taxon>
        <taxon>genistoids sensu lato</taxon>
        <taxon>core genistoids</taxon>
        <taxon>Genisteae</taxon>
        <taxon>Lupinus</taxon>
    </lineage>
</organism>
<dbReference type="Proteomes" id="UP001497480">
    <property type="component" value="Unassembled WGS sequence"/>
</dbReference>
<keyword evidence="3" id="KW-1185">Reference proteome</keyword>
<dbReference type="EMBL" id="CAXHTB010000016">
    <property type="protein sequence ID" value="CAL0322753.1"/>
    <property type="molecule type" value="Genomic_DNA"/>
</dbReference>